<evidence type="ECO:0000256" key="2">
    <source>
        <dbReference type="SAM" id="MobiDB-lite"/>
    </source>
</evidence>
<feature type="region of interest" description="Disordered" evidence="2">
    <location>
        <begin position="243"/>
        <end position="306"/>
    </location>
</feature>
<dbReference type="GO" id="GO:0008179">
    <property type="term" value="F:adenylate cyclase binding"/>
    <property type="evidence" value="ECO:0007669"/>
    <property type="project" value="TreeGrafter"/>
</dbReference>
<feature type="region of interest" description="Disordered" evidence="2">
    <location>
        <begin position="341"/>
        <end position="373"/>
    </location>
</feature>
<dbReference type="SMART" id="SM00673">
    <property type="entry name" value="CARP"/>
    <property type="match status" value="2"/>
</dbReference>
<dbReference type="InterPro" id="IPR001837">
    <property type="entry name" value="Adenylate_cyclase-assoc_CAP"/>
</dbReference>
<name>A0A1D2AA59_AUXPR</name>
<dbReference type="InterPro" id="IPR036222">
    <property type="entry name" value="CAP_N_sf"/>
</dbReference>
<dbReference type="AlphaFoldDB" id="A0A1D2AA59"/>
<dbReference type="PANTHER" id="PTHR10652">
    <property type="entry name" value="ADENYLYL CYCLASE-ASSOCIATED PROTEIN"/>
    <property type="match status" value="1"/>
</dbReference>
<dbReference type="SUPFAM" id="SSF69340">
    <property type="entry name" value="C-terminal domain of adenylylcyclase associated protein"/>
    <property type="match status" value="1"/>
</dbReference>
<dbReference type="GO" id="GO:0005737">
    <property type="term" value="C:cytoplasm"/>
    <property type="evidence" value="ECO:0007669"/>
    <property type="project" value="TreeGrafter"/>
</dbReference>
<dbReference type="Gene3D" id="2.160.20.70">
    <property type="match status" value="1"/>
</dbReference>
<accession>A0A1D2AA59</accession>
<dbReference type="PANTHER" id="PTHR10652:SF0">
    <property type="entry name" value="ADENYLYL CYCLASE-ASSOCIATED PROTEIN"/>
    <property type="match status" value="1"/>
</dbReference>
<dbReference type="InterPro" id="IPR016098">
    <property type="entry name" value="CAP/MinC_C"/>
</dbReference>
<dbReference type="Pfam" id="PF08603">
    <property type="entry name" value="CAP_C"/>
    <property type="match status" value="1"/>
</dbReference>
<dbReference type="InterPro" id="IPR017901">
    <property type="entry name" value="C-CAP_CF_C-like"/>
</dbReference>
<dbReference type="InterPro" id="IPR036223">
    <property type="entry name" value="CAP_C_sf"/>
</dbReference>
<dbReference type="SUPFAM" id="SSF101278">
    <property type="entry name" value="N-terminal domain of adenylylcyclase associated protein, CAP"/>
    <property type="match status" value="1"/>
</dbReference>
<dbReference type="InterPro" id="IPR013912">
    <property type="entry name" value="Adenylate_cyclase-assoc_CAP_C"/>
</dbReference>
<evidence type="ECO:0000256" key="1">
    <source>
        <dbReference type="ARBA" id="ARBA00007659"/>
    </source>
</evidence>
<dbReference type="PROSITE" id="PS51329">
    <property type="entry name" value="C_CAP_COFACTOR_C"/>
    <property type="match status" value="1"/>
</dbReference>
<sequence>MEAVIARLEAVATRLEATDGRLRQSGASTAHAVPATVSVPQGGSKSAPITPPTSKYQDQDSFSQVISATTAFLDVAERIGGEVLLASRTMAAGVQSVRKVLPAFQVCRAPSGPEELQQLLAPVATQLEAAGKLGSGSRSPYLNHFKVVGEAAQALSWVAYSGPNCGMRSPPDHVSDALQAAEFYANKVLKDWRPKDATHGEWVAALKAVLKAMQDFCAAEYPRGPAWKEGGLSAACFLQGDSGAPSSTRAPAAQPPSAPPAAATTSQPGAAQPAKRAGQVPRAPPPPPPGHLTKPRGGPADEELRKASGPTGVAALFADLNRGTAVTAGLRKVTADMKTKNRPAQEGAGIAAPAKPQAGAVAAPQRAAPTPAAQPPRFELVQGQKWAVEHQVGVPDLVVADTEPKHTVYVYGCRNSTIQVKGKVNAISLDKCSRVGLLFDRVVASVELVNSSSVDVQCTGGVPTLAIDACDGVQLYLPRSSLDTDVTTAKSSGVNIIVLAGDEDGGKEAEGPAEAAVPEQFVTRFRDGAWVTTPVSHSGA</sequence>
<protein>
    <recommendedName>
        <fullName evidence="3">C-CAP/cofactor C-like domain-containing protein</fullName>
    </recommendedName>
</protein>
<dbReference type="Pfam" id="PF21938">
    <property type="entry name" value="CAP_N"/>
    <property type="match status" value="1"/>
</dbReference>
<feature type="compositionally biased region" description="Low complexity" evidence="2">
    <location>
        <begin position="347"/>
        <end position="371"/>
    </location>
</feature>
<dbReference type="Gene3D" id="1.25.40.330">
    <property type="entry name" value="Adenylate cyclase-associated CAP, N-terminal domain"/>
    <property type="match status" value="1"/>
</dbReference>
<dbReference type="EMBL" id="GDKF01002564">
    <property type="protein sequence ID" value="JAT76058.1"/>
    <property type="molecule type" value="Transcribed_RNA"/>
</dbReference>
<feature type="compositionally biased region" description="Low complexity" evidence="2">
    <location>
        <begin position="260"/>
        <end position="274"/>
    </location>
</feature>
<evidence type="ECO:0000259" key="3">
    <source>
        <dbReference type="PROSITE" id="PS51329"/>
    </source>
</evidence>
<dbReference type="GO" id="GO:0019933">
    <property type="term" value="P:cAMP-mediated signaling"/>
    <property type="evidence" value="ECO:0007669"/>
    <property type="project" value="TreeGrafter"/>
</dbReference>
<comment type="similarity">
    <text evidence="1">Belongs to the CAP family.</text>
</comment>
<organism evidence="4">
    <name type="scientific">Auxenochlorella protothecoides</name>
    <name type="common">Green microalga</name>
    <name type="synonym">Chlorella protothecoides</name>
    <dbReference type="NCBI Taxonomy" id="3075"/>
    <lineage>
        <taxon>Eukaryota</taxon>
        <taxon>Viridiplantae</taxon>
        <taxon>Chlorophyta</taxon>
        <taxon>core chlorophytes</taxon>
        <taxon>Trebouxiophyceae</taxon>
        <taxon>Chlorellales</taxon>
        <taxon>Chlorellaceae</taxon>
        <taxon>Auxenochlorella</taxon>
    </lineage>
</organism>
<dbReference type="InterPro" id="IPR053950">
    <property type="entry name" value="CAP_N"/>
</dbReference>
<feature type="domain" description="C-CAP/cofactor C-like" evidence="3">
    <location>
        <begin position="375"/>
        <end position="517"/>
    </location>
</feature>
<dbReference type="GO" id="GO:0007015">
    <property type="term" value="P:actin filament organization"/>
    <property type="evidence" value="ECO:0007669"/>
    <property type="project" value="TreeGrafter"/>
</dbReference>
<gene>
    <name evidence="4" type="ORF">g.39755</name>
</gene>
<dbReference type="GO" id="GO:0003779">
    <property type="term" value="F:actin binding"/>
    <property type="evidence" value="ECO:0007669"/>
    <property type="project" value="InterPro"/>
</dbReference>
<feature type="region of interest" description="Disordered" evidence="2">
    <location>
        <begin position="36"/>
        <end position="58"/>
    </location>
</feature>
<evidence type="ECO:0000313" key="4">
    <source>
        <dbReference type="EMBL" id="JAT76058.1"/>
    </source>
</evidence>
<reference evidence="4" key="1">
    <citation type="submission" date="2015-08" db="EMBL/GenBank/DDBJ databases">
        <authorList>
            <person name="Babu N.S."/>
            <person name="Beckwith C.J."/>
            <person name="Beseler K.G."/>
            <person name="Brison A."/>
            <person name="Carone J.V."/>
            <person name="Caskin T.P."/>
            <person name="Diamond M."/>
            <person name="Durham M.E."/>
            <person name="Foxe J.M."/>
            <person name="Go M."/>
            <person name="Henderson B.A."/>
            <person name="Jones I.B."/>
            <person name="McGettigan J.A."/>
            <person name="Micheletti S.J."/>
            <person name="Nasrallah M.E."/>
            <person name="Ortiz D."/>
            <person name="Piller C.R."/>
            <person name="Privatt S.R."/>
            <person name="Schneider S.L."/>
            <person name="Sharp S."/>
            <person name="Smith T.C."/>
            <person name="Stanton J.D."/>
            <person name="Ullery H.E."/>
            <person name="Wilson R.J."/>
            <person name="Serrano M.G."/>
            <person name="Buck G."/>
            <person name="Lee V."/>
            <person name="Wang Y."/>
            <person name="Carvalho R."/>
            <person name="Voegtly L."/>
            <person name="Shi R."/>
            <person name="Duckworth R."/>
            <person name="Johnson A."/>
            <person name="Loviza R."/>
            <person name="Walstead R."/>
            <person name="Shah Z."/>
            <person name="Kiflezghi M."/>
            <person name="Wade K."/>
            <person name="Ball S.L."/>
            <person name="Bradley K.W."/>
            <person name="Asai D.J."/>
            <person name="Bowman C.A."/>
            <person name="Russell D.A."/>
            <person name="Pope W.H."/>
            <person name="Jacobs-Sera D."/>
            <person name="Hendrix R.W."/>
            <person name="Hatfull G.F."/>
        </authorList>
    </citation>
    <scope>NUCLEOTIDE SEQUENCE</scope>
</reference>
<dbReference type="InterPro" id="IPR006599">
    <property type="entry name" value="CARP_motif"/>
</dbReference>
<proteinExistence type="inferred from homology"/>